<reference evidence="2" key="1">
    <citation type="submission" date="2014-08" db="EMBL/GenBank/DDBJ databases">
        <authorList>
            <person name="Sharma Rahul"/>
            <person name="Thines Marco"/>
        </authorList>
    </citation>
    <scope>NUCLEOTIDE SEQUENCE</scope>
</reference>
<dbReference type="EMBL" id="LN483167">
    <property type="protein sequence ID" value="CDZ97304.1"/>
    <property type="molecule type" value="Genomic_DNA"/>
</dbReference>
<keyword evidence="1" id="KW-0812">Transmembrane</keyword>
<evidence type="ECO:0000256" key="1">
    <source>
        <dbReference type="SAM" id="Phobius"/>
    </source>
</evidence>
<organism evidence="2">
    <name type="scientific">Phaffia rhodozyma</name>
    <name type="common">Yeast</name>
    <name type="synonym">Xanthophyllomyces dendrorhous</name>
    <dbReference type="NCBI Taxonomy" id="264483"/>
    <lineage>
        <taxon>Eukaryota</taxon>
        <taxon>Fungi</taxon>
        <taxon>Dikarya</taxon>
        <taxon>Basidiomycota</taxon>
        <taxon>Agaricomycotina</taxon>
        <taxon>Tremellomycetes</taxon>
        <taxon>Cystofilobasidiales</taxon>
        <taxon>Mrakiaceae</taxon>
        <taxon>Phaffia</taxon>
    </lineage>
</organism>
<feature type="transmembrane region" description="Helical" evidence="1">
    <location>
        <begin position="58"/>
        <end position="78"/>
    </location>
</feature>
<dbReference type="InterPro" id="IPR029164">
    <property type="entry name" value="PIG-Y"/>
</dbReference>
<protein>
    <submittedName>
        <fullName evidence="2">Uncharacterized protein</fullName>
    </submittedName>
</protein>
<name>A0A0F7SJ21_PHARH</name>
<evidence type="ECO:0000313" key="2">
    <source>
        <dbReference type="EMBL" id="CDZ97304.1"/>
    </source>
</evidence>
<dbReference type="AlphaFoldDB" id="A0A0F7SJ21"/>
<proteinExistence type="predicted"/>
<keyword evidence="1" id="KW-0472">Membrane</keyword>
<sequence>MPVDSKILPGIVLLSTSFAIVVYLLLEPWGCYLVKTNDQPDRFPSVLSMVCMDTHYKYLVPLLVPVGAYYIIANWVGWEYFRYG</sequence>
<dbReference type="Pfam" id="PF15159">
    <property type="entry name" value="PIG-Y"/>
    <property type="match status" value="1"/>
</dbReference>
<accession>A0A0F7SJ21</accession>
<keyword evidence="1" id="KW-1133">Transmembrane helix</keyword>
<feature type="transmembrane region" description="Helical" evidence="1">
    <location>
        <begin position="7"/>
        <end position="26"/>
    </location>
</feature>